<protein>
    <submittedName>
        <fullName evidence="7">Globin</fullName>
    </submittedName>
</protein>
<dbReference type="CDD" id="cd00454">
    <property type="entry name" value="TrHb1_N"/>
    <property type="match status" value="1"/>
</dbReference>
<evidence type="ECO:0000313" key="7">
    <source>
        <dbReference type="EMBL" id="ASK70112.1"/>
    </source>
</evidence>
<dbReference type="InterPro" id="IPR012292">
    <property type="entry name" value="Globin/Proto"/>
</dbReference>
<evidence type="ECO:0000256" key="3">
    <source>
        <dbReference type="ARBA" id="ARBA00022723"/>
    </source>
</evidence>
<evidence type="ECO:0000256" key="2">
    <source>
        <dbReference type="ARBA" id="ARBA00022617"/>
    </source>
</evidence>
<keyword evidence="3 5" id="KW-0479">Metal-binding</keyword>
<dbReference type="GO" id="GO:0020037">
    <property type="term" value="F:heme binding"/>
    <property type="evidence" value="ECO:0007669"/>
    <property type="project" value="InterPro"/>
</dbReference>
<dbReference type="Pfam" id="PF01152">
    <property type="entry name" value="Bac_globin"/>
    <property type="match status" value="1"/>
</dbReference>
<dbReference type="KEGG" id="sbj:CF168_15305"/>
<evidence type="ECO:0000256" key="1">
    <source>
        <dbReference type="ARBA" id="ARBA00022448"/>
    </source>
</evidence>
<gene>
    <name evidence="7" type="ORF">CF168_15305</name>
</gene>
<sequence length="163" mass="17625">MSHLRKFLAHLTTALLITALPISTVLLAGCAQSDPNTPSPSASASPTTLYQALGGDSGVSAIVDGLLARIARDPRIVHHFDETDIAIFRERLIEHLCAVTDGGCVYQGENMADSHKGLNITQADFDALVGHLIESMKEQHISTSTRNALLKRLAPMYSEVTYR</sequence>
<evidence type="ECO:0000313" key="8">
    <source>
        <dbReference type="Proteomes" id="UP000198367"/>
    </source>
</evidence>
<dbReference type="PROSITE" id="PS51257">
    <property type="entry name" value="PROKAR_LIPOPROTEIN"/>
    <property type="match status" value="1"/>
</dbReference>
<keyword evidence="6" id="KW-0732">Signal</keyword>
<keyword evidence="1" id="KW-0813">Transport</keyword>
<keyword evidence="2 5" id="KW-0349">Heme</keyword>
<feature type="binding site" description="distal binding residue" evidence="5">
    <location>
        <position position="115"/>
    </location>
    <ligand>
        <name>heme</name>
        <dbReference type="ChEBI" id="CHEBI:30413"/>
    </ligand>
    <ligandPart>
        <name>Fe</name>
        <dbReference type="ChEBI" id="CHEBI:18248"/>
    </ligandPart>
</feature>
<evidence type="ECO:0000256" key="6">
    <source>
        <dbReference type="SAM" id="SignalP"/>
    </source>
</evidence>
<dbReference type="RefSeq" id="WP_089068245.1">
    <property type="nucleotide sequence ID" value="NZ_CP022358.1"/>
</dbReference>
<keyword evidence="8" id="KW-1185">Reference proteome</keyword>
<dbReference type="GO" id="GO:0019825">
    <property type="term" value="F:oxygen binding"/>
    <property type="evidence" value="ECO:0007669"/>
    <property type="project" value="InterPro"/>
</dbReference>
<feature type="chain" id="PRO_5012917066" evidence="6">
    <location>
        <begin position="29"/>
        <end position="163"/>
    </location>
</feature>
<organism evidence="7 8">
    <name type="scientific">Shewanella bicestrii</name>
    <dbReference type="NCBI Taxonomy" id="2018305"/>
    <lineage>
        <taxon>Bacteria</taxon>
        <taxon>Pseudomonadati</taxon>
        <taxon>Pseudomonadota</taxon>
        <taxon>Gammaproteobacteria</taxon>
        <taxon>Alteromonadales</taxon>
        <taxon>Shewanellaceae</taxon>
        <taxon>Shewanella</taxon>
    </lineage>
</organism>
<dbReference type="AlphaFoldDB" id="A0A220UQF7"/>
<dbReference type="Proteomes" id="UP000198367">
    <property type="component" value="Chromosome"/>
</dbReference>
<proteinExistence type="predicted"/>
<keyword evidence="4 5" id="KW-0408">Iron</keyword>
<reference evidence="7 8" key="1">
    <citation type="submission" date="2017-07" db="EMBL/GenBank/DDBJ databases">
        <title>Phenotypical and genomic characterization of a clinical isolate of Shewanella bicestrii sp. nov. producing an extended-spectrum beta-lactamase and a new oxacillinase variant.</title>
        <authorList>
            <person name="Jousset A.B."/>
            <person name="Bonnin R.A."/>
            <person name="Girlich D."/>
            <person name="Dabos L."/>
            <person name="Potron A."/>
            <person name="Dortet L."/>
            <person name="Glaser P."/>
            <person name="Naas T."/>
        </authorList>
    </citation>
    <scope>NUCLEOTIDE SEQUENCE [LARGE SCALE GENOMIC DNA]</scope>
    <source>
        <strain evidence="7 8">JAB-1</strain>
    </source>
</reference>
<evidence type="ECO:0000256" key="5">
    <source>
        <dbReference type="PIRSR" id="PIRSR601486-1"/>
    </source>
</evidence>
<accession>A0A220UQF7</accession>
<feature type="signal peptide" evidence="6">
    <location>
        <begin position="1"/>
        <end position="28"/>
    </location>
</feature>
<dbReference type="EMBL" id="CP022358">
    <property type="protein sequence ID" value="ASK70112.1"/>
    <property type="molecule type" value="Genomic_DNA"/>
</dbReference>
<dbReference type="GO" id="GO:0046872">
    <property type="term" value="F:metal ion binding"/>
    <property type="evidence" value="ECO:0007669"/>
    <property type="project" value="UniProtKB-KW"/>
</dbReference>
<dbReference type="SUPFAM" id="SSF46458">
    <property type="entry name" value="Globin-like"/>
    <property type="match status" value="1"/>
</dbReference>
<name>A0A220UQF7_9GAMM</name>
<dbReference type="InterPro" id="IPR009050">
    <property type="entry name" value="Globin-like_sf"/>
</dbReference>
<evidence type="ECO:0000256" key="4">
    <source>
        <dbReference type="ARBA" id="ARBA00023004"/>
    </source>
</evidence>
<dbReference type="InterPro" id="IPR001486">
    <property type="entry name" value="Hemoglobin_trunc"/>
</dbReference>
<dbReference type="Gene3D" id="1.10.490.10">
    <property type="entry name" value="Globins"/>
    <property type="match status" value="1"/>
</dbReference>